<dbReference type="PANTHER" id="PTHR43521:SF1">
    <property type="entry name" value="ALPHA-AMINOADIPIC SEMIALDEHYDE DEHYDROGENASE"/>
    <property type="match status" value="1"/>
</dbReference>
<comment type="caution">
    <text evidence="9">The sequence shown here is derived from an EMBL/GenBank/DDBJ whole genome shotgun (WGS) entry which is preliminary data.</text>
</comment>
<dbReference type="EC" id="1.2.1.3" evidence="5"/>
<feature type="domain" description="Aldehyde dehydrogenase" evidence="8">
    <location>
        <begin position="57"/>
        <end position="520"/>
    </location>
</feature>
<accession>A0AAW2YKJ3</accession>
<dbReference type="InterPro" id="IPR029510">
    <property type="entry name" value="Ald_DH_CS_GLU"/>
</dbReference>
<dbReference type="InterPro" id="IPR016163">
    <property type="entry name" value="Ald_DH_C"/>
</dbReference>
<dbReference type="EMBL" id="JAOPGA020000257">
    <property type="protein sequence ID" value="KAL0477858.1"/>
    <property type="molecule type" value="Genomic_DNA"/>
</dbReference>
<evidence type="ECO:0000256" key="1">
    <source>
        <dbReference type="ARBA" id="ARBA00009986"/>
    </source>
</evidence>
<evidence type="ECO:0000256" key="6">
    <source>
        <dbReference type="PROSITE-ProRule" id="PRU10007"/>
    </source>
</evidence>
<proteinExistence type="inferred from homology"/>
<keyword evidence="10" id="KW-1185">Reference proteome</keyword>
<feature type="active site" evidence="6">
    <location>
        <position position="294"/>
    </location>
</feature>
<keyword evidence="4" id="KW-0520">NAD</keyword>
<dbReference type="FunFam" id="3.40.309.10:FF:000018">
    <property type="entry name" value="Alpha-aminoadipic semialdehyde dehydrogenase"/>
    <property type="match status" value="1"/>
</dbReference>
<dbReference type="Gene3D" id="3.40.605.10">
    <property type="entry name" value="Aldehyde Dehydrogenase, Chain A, domain 1"/>
    <property type="match status" value="1"/>
</dbReference>
<dbReference type="AlphaFoldDB" id="A0AAW2YKJ3"/>
<evidence type="ECO:0000259" key="8">
    <source>
        <dbReference type="Pfam" id="PF00171"/>
    </source>
</evidence>
<evidence type="ECO:0000256" key="4">
    <source>
        <dbReference type="ARBA" id="ARBA00023027"/>
    </source>
</evidence>
<dbReference type="InterPro" id="IPR015590">
    <property type="entry name" value="Aldehyde_DH_dom"/>
</dbReference>
<dbReference type="Pfam" id="PF00171">
    <property type="entry name" value="Aldedh"/>
    <property type="match status" value="1"/>
</dbReference>
<evidence type="ECO:0000256" key="7">
    <source>
        <dbReference type="RuleBase" id="RU003345"/>
    </source>
</evidence>
<keyword evidence="3 7" id="KW-0560">Oxidoreductase</keyword>
<name>A0AAW2YKJ3_9EUKA</name>
<evidence type="ECO:0000256" key="3">
    <source>
        <dbReference type="ARBA" id="ARBA00023002"/>
    </source>
</evidence>
<dbReference type="CDD" id="cd07130">
    <property type="entry name" value="ALDH_F7_AASADH"/>
    <property type="match status" value="1"/>
</dbReference>
<evidence type="ECO:0000313" key="9">
    <source>
        <dbReference type="EMBL" id="KAL0477858.1"/>
    </source>
</evidence>
<organism evidence="9 10">
    <name type="scientific">Acrasis kona</name>
    <dbReference type="NCBI Taxonomy" id="1008807"/>
    <lineage>
        <taxon>Eukaryota</taxon>
        <taxon>Discoba</taxon>
        <taxon>Heterolobosea</taxon>
        <taxon>Tetramitia</taxon>
        <taxon>Eutetramitia</taxon>
        <taxon>Acrasidae</taxon>
        <taxon>Acrasis</taxon>
    </lineage>
</organism>
<dbReference type="PANTHER" id="PTHR43521">
    <property type="entry name" value="ALPHA-AMINOADIPIC SEMIALDEHYDE DEHYDROGENASE"/>
    <property type="match status" value="1"/>
</dbReference>
<dbReference type="Proteomes" id="UP001431209">
    <property type="component" value="Unassembled WGS sequence"/>
</dbReference>
<sequence length="537" mass="58491">MFHITRRAVSQSVSQLHNKARFFSTSSALRSYSDYPFLKDLGIEEKDNAGAYFGNKWVGNGSTLESVSPSTNKTIATVRTASKEDVEKCFEAMQEAKLVWRDVPAPKRGEIVRQIGDELRKYLDPLGKLVALEMGKIYQEGVGEVQEYIDICDYAVGLSRMFNGQVIPSERKDHAMLEMWNPMGIVGVITAFNFPVAVYGWNAALALVCGNAVVWKGAHTTPLTTIAVGKIMQRVLERNGFPGAICSTLTGHGDVGQLIAQSPSVDLVSFTGSTAVGKKVRSLVNDRFGRCLLELGGNNAILVMKDANLELAVRAVLFASVGTAGQRCTTCRRLILDADIYDSFTKSLVKAYQQVKIGDPNEKGVLCGPLHTKDAVKQYQAAIQEAKQQGGKILFGGNVLEMNGGNFVEPTIIEISSDAQVANKETFAPILYVFKCDGFEHAVKINNQVKHGLSSSLFTTDPQKMFKWINQNGSDCGIVNVNIPTNGAEIGGAFGGNKETGDGRESGSNSWQQYMRRSTVTINYGDKLPLAQGIEFI</sequence>
<reference evidence="9 10" key="1">
    <citation type="submission" date="2024-03" db="EMBL/GenBank/DDBJ databases">
        <title>The Acrasis kona genome and developmental transcriptomes reveal deep origins of eukaryotic multicellular pathways.</title>
        <authorList>
            <person name="Sheikh S."/>
            <person name="Fu C.-J."/>
            <person name="Brown M.W."/>
            <person name="Baldauf S.L."/>
        </authorList>
    </citation>
    <scope>NUCLEOTIDE SEQUENCE [LARGE SCALE GENOMIC DNA]</scope>
    <source>
        <strain evidence="9 10">ATCC MYA-3509</strain>
    </source>
</reference>
<dbReference type="InterPro" id="IPR016161">
    <property type="entry name" value="Ald_DH/histidinol_DH"/>
</dbReference>
<gene>
    <name evidence="9" type="ORF">AKO1_013672</name>
</gene>
<dbReference type="Gene3D" id="3.40.309.10">
    <property type="entry name" value="Aldehyde Dehydrogenase, Chain A, domain 2"/>
    <property type="match status" value="1"/>
</dbReference>
<comment type="similarity">
    <text evidence="1 7">Belongs to the aldehyde dehydrogenase family.</text>
</comment>
<dbReference type="InterPro" id="IPR016162">
    <property type="entry name" value="Ald_DH_N"/>
</dbReference>
<dbReference type="InterPro" id="IPR044638">
    <property type="entry name" value="ALDH7A1-like"/>
</dbReference>
<evidence type="ECO:0000256" key="2">
    <source>
        <dbReference type="ARBA" id="ARBA00011881"/>
    </source>
</evidence>
<dbReference type="SUPFAM" id="SSF53720">
    <property type="entry name" value="ALDH-like"/>
    <property type="match status" value="1"/>
</dbReference>
<evidence type="ECO:0000256" key="5">
    <source>
        <dbReference type="ARBA" id="ARBA00024226"/>
    </source>
</evidence>
<comment type="subunit">
    <text evidence="2">Homotetramer.</text>
</comment>
<protein>
    <recommendedName>
        <fullName evidence="5">aldehyde dehydrogenase (NAD(+))</fullName>
        <ecNumber evidence="5">1.2.1.3</ecNumber>
    </recommendedName>
</protein>
<dbReference type="GO" id="GO:0004029">
    <property type="term" value="F:aldehyde dehydrogenase (NAD+) activity"/>
    <property type="evidence" value="ECO:0007669"/>
    <property type="project" value="UniProtKB-EC"/>
</dbReference>
<dbReference type="PROSITE" id="PS00687">
    <property type="entry name" value="ALDEHYDE_DEHYDR_GLU"/>
    <property type="match status" value="1"/>
</dbReference>
<evidence type="ECO:0000313" key="10">
    <source>
        <dbReference type="Proteomes" id="UP001431209"/>
    </source>
</evidence>